<dbReference type="GO" id="GO:0030091">
    <property type="term" value="P:protein repair"/>
    <property type="evidence" value="ECO:0007669"/>
    <property type="project" value="InterPro"/>
</dbReference>
<evidence type="ECO:0000256" key="3">
    <source>
        <dbReference type="ARBA" id="ARBA00023002"/>
    </source>
</evidence>
<dbReference type="GO" id="GO:0006979">
    <property type="term" value="P:response to oxidative stress"/>
    <property type="evidence" value="ECO:0007669"/>
    <property type="project" value="InterPro"/>
</dbReference>
<proteinExistence type="inferred from homology"/>
<sequence length="166" mass="18924">MRVQTDYKKMSHFLIRFSSIVSNGATVKSILHQKRIFVGIRLMSPTTGLQSLTRYDQSTDWQRKLTPEQYVVTREKGTEVSLKKKNHNEVGMDHCVCCDSPLFSSEVKYDPGTGWPSYYEAHGTWEKDESHANITLSDSIITCHFVLQCDAHLGHVFDDGPDPTEK</sequence>
<evidence type="ECO:0000313" key="7">
    <source>
        <dbReference type="Proteomes" id="UP000694701"/>
    </source>
</evidence>
<dbReference type="GO" id="GO:0005737">
    <property type="term" value="C:cytoplasm"/>
    <property type="evidence" value="ECO:0007669"/>
    <property type="project" value="TreeGrafter"/>
</dbReference>
<organism evidence="6 7">
    <name type="scientific">Cyprinus carpio</name>
    <name type="common">Common carp</name>
    <dbReference type="NCBI Taxonomy" id="7962"/>
    <lineage>
        <taxon>Eukaryota</taxon>
        <taxon>Metazoa</taxon>
        <taxon>Chordata</taxon>
        <taxon>Craniata</taxon>
        <taxon>Vertebrata</taxon>
        <taxon>Euteleostomi</taxon>
        <taxon>Actinopterygii</taxon>
        <taxon>Neopterygii</taxon>
        <taxon>Teleostei</taxon>
        <taxon>Ostariophysi</taxon>
        <taxon>Cypriniformes</taxon>
        <taxon>Cyprinidae</taxon>
        <taxon>Cyprininae</taxon>
        <taxon>Cyprinus</taxon>
    </lineage>
</organism>
<dbReference type="EC" id="1.8.4.14" evidence="2"/>
<evidence type="ECO:0000256" key="2">
    <source>
        <dbReference type="ARBA" id="ARBA00012498"/>
    </source>
</evidence>
<accession>A0A8C2IKQ9</accession>
<dbReference type="PANTHER" id="PTHR10173:SF37">
    <property type="entry name" value="METHIONINE-R-SULFOXIDE REDUCTASE B2, MITOCHONDRIAL"/>
    <property type="match status" value="1"/>
</dbReference>
<keyword evidence="3" id="KW-0560">Oxidoreductase</keyword>
<dbReference type="Proteomes" id="UP000694701">
    <property type="component" value="Unplaced"/>
</dbReference>
<dbReference type="AlphaFoldDB" id="A0A8C2IKQ9"/>
<comment type="catalytic activity">
    <reaction evidence="4">
        <text>[thioredoxin]-disulfide + L-methionine + H2O = L-methionine (R)-S-oxide + [thioredoxin]-dithiol</text>
        <dbReference type="Rhea" id="RHEA:21260"/>
        <dbReference type="Rhea" id="RHEA-COMP:10698"/>
        <dbReference type="Rhea" id="RHEA-COMP:10700"/>
        <dbReference type="ChEBI" id="CHEBI:15377"/>
        <dbReference type="ChEBI" id="CHEBI:29950"/>
        <dbReference type="ChEBI" id="CHEBI:50058"/>
        <dbReference type="ChEBI" id="CHEBI:57844"/>
        <dbReference type="ChEBI" id="CHEBI:58773"/>
        <dbReference type="EC" id="1.8.4.14"/>
    </reaction>
</comment>
<evidence type="ECO:0000313" key="6">
    <source>
        <dbReference type="Ensembl" id="ENSCCRP00020080617.1"/>
    </source>
</evidence>
<dbReference type="Ensembl" id="ENSCCRT00020088322.1">
    <property type="protein sequence ID" value="ENSCCRP00020080617.1"/>
    <property type="gene ID" value="ENSCCRG00020037399.1"/>
</dbReference>
<feature type="domain" description="MsrB" evidence="5">
    <location>
        <begin position="58"/>
        <end position="166"/>
    </location>
</feature>
<dbReference type="InterPro" id="IPR002579">
    <property type="entry name" value="Met_Sox_Rdtase_MsrB_dom"/>
</dbReference>
<dbReference type="PROSITE" id="PS51790">
    <property type="entry name" value="MSRB"/>
    <property type="match status" value="1"/>
</dbReference>
<dbReference type="PANTHER" id="PTHR10173">
    <property type="entry name" value="METHIONINE SULFOXIDE REDUCTASE"/>
    <property type="match status" value="1"/>
</dbReference>
<protein>
    <recommendedName>
        <fullName evidence="2">L-methionine (R)-S-oxide reductase</fullName>
        <ecNumber evidence="2">1.8.4.14</ecNumber>
    </recommendedName>
</protein>
<reference evidence="6" key="1">
    <citation type="submission" date="2025-08" db="UniProtKB">
        <authorList>
            <consortium name="Ensembl"/>
        </authorList>
    </citation>
    <scope>IDENTIFICATION</scope>
</reference>
<dbReference type="SUPFAM" id="SSF51316">
    <property type="entry name" value="Mss4-like"/>
    <property type="match status" value="1"/>
</dbReference>
<evidence type="ECO:0000256" key="1">
    <source>
        <dbReference type="ARBA" id="ARBA00007174"/>
    </source>
</evidence>
<dbReference type="InterPro" id="IPR028427">
    <property type="entry name" value="Met_Sox_Rdtase_MsrB"/>
</dbReference>
<dbReference type="Pfam" id="PF01641">
    <property type="entry name" value="SelR"/>
    <property type="match status" value="1"/>
</dbReference>
<dbReference type="GO" id="GO:0033745">
    <property type="term" value="F:L-methionine-(R)-S-oxide reductase activity"/>
    <property type="evidence" value="ECO:0007669"/>
    <property type="project" value="UniProtKB-EC"/>
</dbReference>
<name>A0A8C2IKQ9_CYPCA</name>
<dbReference type="InterPro" id="IPR011057">
    <property type="entry name" value="Mss4-like_sf"/>
</dbReference>
<evidence type="ECO:0000256" key="4">
    <source>
        <dbReference type="ARBA" id="ARBA00049261"/>
    </source>
</evidence>
<dbReference type="GO" id="GO:0033743">
    <property type="term" value="F:peptide-methionine (R)-S-oxide reductase activity"/>
    <property type="evidence" value="ECO:0007669"/>
    <property type="project" value="InterPro"/>
</dbReference>
<dbReference type="Gene3D" id="2.170.150.20">
    <property type="entry name" value="Peptide methionine sulfoxide reductase"/>
    <property type="match status" value="1"/>
</dbReference>
<evidence type="ECO:0000259" key="5">
    <source>
        <dbReference type="PROSITE" id="PS51790"/>
    </source>
</evidence>
<comment type="similarity">
    <text evidence="1">Belongs to the MsrB Met sulfoxide reductase family.</text>
</comment>